<dbReference type="Pfam" id="PF00528">
    <property type="entry name" value="BPD_transp_1"/>
    <property type="match status" value="1"/>
</dbReference>
<proteinExistence type="inferred from homology"/>
<dbReference type="GO" id="GO:0005886">
    <property type="term" value="C:plasma membrane"/>
    <property type="evidence" value="ECO:0007669"/>
    <property type="project" value="UniProtKB-SubCell"/>
</dbReference>
<sequence>MTNRARKQFKRGLLNVITVIVALFTIFPVYWMVTTALKPKQDVFTQNPIIFPRRLTLSHFQRVLSDEGFLTFARNSIVVTLVVVAITIVVGFLAATAMARFNYRGRHASIIIILAVQMIPLEALVISMYVMLDSMGLIDRLLGVIVAYMAFGLPFTIWTLRGFVANIPVELEEAAMVDGCSRMQSFWRILLPLVMPGLVAASVFAFILAWNEFILANVVLLSSNSQTLPLWLASFQSSFREIDWSGLMASSSLFALPVIVFFVIVQGRLHEGAAAGGVKG</sequence>
<evidence type="ECO:0000256" key="1">
    <source>
        <dbReference type="ARBA" id="ARBA00004651"/>
    </source>
</evidence>
<dbReference type="PROSITE" id="PS50928">
    <property type="entry name" value="ABC_TM1"/>
    <property type="match status" value="1"/>
</dbReference>
<dbReference type="Gene3D" id="1.10.3720.10">
    <property type="entry name" value="MetI-like"/>
    <property type="match status" value="1"/>
</dbReference>
<dbReference type="GO" id="GO:0055085">
    <property type="term" value="P:transmembrane transport"/>
    <property type="evidence" value="ECO:0007669"/>
    <property type="project" value="InterPro"/>
</dbReference>
<keyword evidence="10" id="KW-1185">Reference proteome</keyword>
<feature type="transmembrane region" description="Helical" evidence="7">
    <location>
        <begin position="244"/>
        <end position="265"/>
    </location>
</feature>
<comment type="subcellular location">
    <subcellularLocation>
        <location evidence="1 7">Cell membrane</location>
        <topology evidence="1 7">Multi-pass membrane protein</topology>
    </subcellularLocation>
</comment>
<gene>
    <name evidence="9" type="ORF">BW730_02280</name>
</gene>
<dbReference type="PANTHER" id="PTHR32243">
    <property type="entry name" value="MALTOSE TRANSPORT SYSTEM PERMEASE-RELATED"/>
    <property type="match status" value="1"/>
</dbReference>
<dbReference type="CDD" id="cd06261">
    <property type="entry name" value="TM_PBP2"/>
    <property type="match status" value="1"/>
</dbReference>
<evidence type="ECO:0000313" key="9">
    <source>
        <dbReference type="EMBL" id="AQP46542.1"/>
    </source>
</evidence>
<dbReference type="KEGG" id="tes:BW730_02280"/>
<protein>
    <submittedName>
        <fullName evidence="9">Sugar ABC transporter permease</fullName>
    </submittedName>
</protein>
<evidence type="ECO:0000256" key="6">
    <source>
        <dbReference type="ARBA" id="ARBA00023136"/>
    </source>
</evidence>
<keyword evidence="2 7" id="KW-0813">Transport</keyword>
<name>A0A1Q2CKA8_9ACTN</name>
<feature type="transmembrane region" description="Helical" evidence="7">
    <location>
        <begin position="12"/>
        <end position="33"/>
    </location>
</feature>
<dbReference type="PANTHER" id="PTHR32243:SF18">
    <property type="entry name" value="INNER MEMBRANE ABC TRANSPORTER PERMEASE PROTEIN YCJP"/>
    <property type="match status" value="1"/>
</dbReference>
<evidence type="ECO:0000256" key="2">
    <source>
        <dbReference type="ARBA" id="ARBA00022448"/>
    </source>
</evidence>
<evidence type="ECO:0000256" key="4">
    <source>
        <dbReference type="ARBA" id="ARBA00022692"/>
    </source>
</evidence>
<feature type="transmembrane region" description="Helical" evidence="7">
    <location>
        <begin position="144"/>
        <end position="164"/>
    </location>
</feature>
<dbReference type="AlphaFoldDB" id="A0A1Q2CKA8"/>
<dbReference type="RefSeq" id="WP_077684841.1">
    <property type="nucleotide sequence ID" value="NZ_CP019606.1"/>
</dbReference>
<feature type="domain" description="ABC transmembrane type-1" evidence="8">
    <location>
        <begin position="73"/>
        <end position="265"/>
    </location>
</feature>
<dbReference type="Proteomes" id="UP000188145">
    <property type="component" value="Chromosome"/>
</dbReference>
<feature type="transmembrane region" description="Helical" evidence="7">
    <location>
        <begin position="110"/>
        <end position="132"/>
    </location>
</feature>
<dbReference type="SUPFAM" id="SSF161098">
    <property type="entry name" value="MetI-like"/>
    <property type="match status" value="1"/>
</dbReference>
<feature type="transmembrane region" description="Helical" evidence="7">
    <location>
        <begin position="77"/>
        <end position="98"/>
    </location>
</feature>
<comment type="similarity">
    <text evidence="7">Belongs to the binding-protein-dependent transport system permease family.</text>
</comment>
<evidence type="ECO:0000259" key="8">
    <source>
        <dbReference type="PROSITE" id="PS50928"/>
    </source>
</evidence>
<reference evidence="10" key="1">
    <citation type="submission" date="2017-02" db="EMBL/GenBank/DDBJ databases">
        <title>Tessaracoccus aquaemaris sp. nov., isolated from the intestine of a Korean rockfish, Sebastes schlegelii, in a marine aquaculture pond.</title>
        <authorList>
            <person name="Tak E.J."/>
            <person name="Bae J.-W."/>
        </authorList>
    </citation>
    <scope>NUCLEOTIDE SEQUENCE [LARGE SCALE GENOMIC DNA]</scope>
    <source>
        <strain evidence="10">NSG39</strain>
    </source>
</reference>
<keyword evidence="6 7" id="KW-0472">Membrane</keyword>
<keyword evidence="5 7" id="KW-1133">Transmembrane helix</keyword>
<organism evidence="9 10">
    <name type="scientific">Tessaracoccus aquimaris</name>
    <dbReference type="NCBI Taxonomy" id="1332264"/>
    <lineage>
        <taxon>Bacteria</taxon>
        <taxon>Bacillati</taxon>
        <taxon>Actinomycetota</taxon>
        <taxon>Actinomycetes</taxon>
        <taxon>Propionibacteriales</taxon>
        <taxon>Propionibacteriaceae</taxon>
        <taxon>Tessaracoccus</taxon>
    </lineage>
</organism>
<feature type="transmembrane region" description="Helical" evidence="7">
    <location>
        <begin position="185"/>
        <end position="207"/>
    </location>
</feature>
<dbReference type="EMBL" id="CP019606">
    <property type="protein sequence ID" value="AQP46542.1"/>
    <property type="molecule type" value="Genomic_DNA"/>
</dbReference>
<dbReference type="OrthoDB" id="3568785at2"/>
<evidence type="ECO:0000313" key="10">
    <source>
        <dbReference type="Proteomes" id="UP000188145"/>
    </source>
</evidence>
<dbReference type="InterPro" id="IPR050901">
    <property type="entry name" value="BP-dep_ABC_trans_perm"/>
</dbReference>
<accession>A0A1Q2CKA8</accession>
<evidence type="ECO:0000256" key="3">
    <source>
        <dbReference type="ARBA" id="ARBA00022475"/>
    </source>
</evidence>
<evidence type="ECO:0000256" key="5">
    <source>
        <dbReference type="ARBA" id="ARBA00022989"/>
    </source>
</evidence>
<dbReference type="InterPro" id="IPR000515">
    <property type="entry name" value="MetI-like"/>
</dbReference>
<keyword evidence="4 7" id="KW-0812">Transmembrane</keyword>
<keyword evidence="3" id="KW-1003">Cell membrane</keyword>
<dbReference type="InterPro" id="IPR035906">
    <property type="entry name" value="MetI-like_sf"/>
</dbReference>
<dbReference type="STRING" id="1332264.BW730_02280"/>
<evidence type="ECO:0000256" key="7">
    <source>
        <dbReference type="RuleBase" id="RU363032"/>
    </source>
</evidence>